<dbReference type="PANTHER" id="PTHR28008">
    <property type="entry name" value="DOMAIN PROTEIN, PUTATIVE (AFU_ORTHOLOGUE AFUA_3G10980)-RELATED"/>
    <property type="match status" value="1"/>
</dbReference>
<evidence type="ECO:0008006" key="4">
    <source>
        <dbReference type="Google" id="ProtNLM"/>
    </source>
</evidence>
<evidence type="ECO:0000313" key="2">
    <source>
        <dbReference type="EMBL" id="ADN76017.1"/>
    </source>
</evidence>
<protein>
    <recommendedName>
        <fullName evidence="4">VanZ family protein</fullName>
    </recommendedName>
</protein>
<reference evidence="2 3" key="1">
    <citation type="journal article" date="2010" name="Stand. Genomic Sci.">
        <title>Complete genome sequence of Ferrimonas balearica type strain (PAT).</title>
        <authorList>
            <person name="Nolan M."/>
            <person name="Sikorski J."/>
            <person name="Davenport K."/>
            <person name="Lucas S."/>
            <person name="Glavina Del Rio T."/>
            <person name="Tice H."/>
            <person name="Cheng J."/>
            <person name="Goodwin L."/>
            <person name="Pitluck S."/>
            <person name="Liolios K."/>
            <person name="Ivanova N."/>
            <person name="Mavromatis K."/>
            <person name="Ovchinnikova G."/>
            <person name="Pati A."/>
            <person name="Chen A."/>
            <person name="Palaniappan K."/>
            <person name="Land M."/>
            <person name="Hauser L."/>
            <person name="Chang Y."/>
            <person name="Jeffries C."/>
            <person name="Tapia R."/>
            <person name="Brettin T."/>
            <person name="Detter J."/>
            <person name="Han C."/>
            <person name="Yasawong M."/>
            <person name="Rohde M."/>
            <person name="Tindall B."/>
            <person name="Goker M."/>
            <person name="Woyke T."/>
            <person name="Bristow J."/>
            <person name="Eisen J."/>
            <person name="Markowitz V."/>
            <person name="Hugenholtz P."/>
            <person name="Kyrpides N."/>
            <person name="Klenk H."/>
            <person name="Lapidus A."/>
        </authorList>
    </citation>
    <scope>NUCLEOTIDE SEQUENCE [LARGE SCALE GENOMIC DNA]</scope>
    <source>
        <strain evidence="3">DSM 9799 / CCM 4581 / KCTC 23876 / PAT</strain>
    </source>
</reference>
<dbReference type="OrthoDB" id="532191at2"/>
<gene>
    <name evidence="2" type="ordered locus">Fbal_1814</name>
</gene>
<feature type="transmembrane region" description="Helical" evidence="1">
    <location>
        <begin position="71"/>
        <end position="88"/>
    </location>
</feature>
<accession>E1SSI8</accession>
<evidence type="ECO:0000313" key="3">
    <source>
        <dbReference type="Proteomes" id="UP000006683"/>
    </source>
</evidence>
<dbReference type="HOGENOM" id="CLU_144741_1_0_6"/>
<dbReference type="Proteomes" id="UP000006683">
    <property type="component" value="Chromosome"/>
</dbReference>
<keyword evidence="1" id="KW-0472">Membrane</keyword>
<feature type="transmembrane region" description="Helical" evidence="1">
    <location>
        <begin position="103"/>
        <end position="124"/>
    </location>
</feature>
<dbReference type="PANTHER" id="PTHR28008:SF1">
    <property type="entry name" value="DOMAIN PROTEIN, PUTATIVE (AFU_ORTHOLOGUE AFUA_3G10980)-RELATED"/>
    <property type="match status" value="1"/>
</dbReference>
<keyword evidence="3" id="KW-1185">Reference proteome</keyword>
<organism evidence="2 3">
    <name type="scientific">Ferrimonas balearica (strain DSM 9799 / CCM 4581 / KCTC 23876 / PAT)</name>
    <dbReference type="NCBI Taxonomy" id="550540"/>
    <lineage>
        <taxon>Bacteria</taxon>
        <taxon>Pseudomonadati</taxon>
        <taxon>Pseudomonadota</taxon>
        <taxon>Gammaproteobacteria</taxon>
        <taxon>Alteromonadales</taxon>
        <taxon>Ferrimonadaceae</taxon>
        <taxon>Ferrimonas</taxon>
    </lineage>
</organism>
<name>E1SSI8_FERBD</name>
<dbReference type="STRING" id="550540.Fbal_1814"/>
<sequence length="136" mass="14979">MPFRSLLKWGLALAFLGFLLWVIALANRGEVAQWFGIVRTLPYGDKWGHIGLYGLLTLLFNWALGWRALSIGAWAQWGTILVALFAVAEEMTQAWNPNRTLDIWDLAADAVGLVLATGLSLYLARLSGPARGSAQH</sequence>
<dbReference type="AlphaFoldDB" id="E1SSI8"/>
<keyword evidence="1" id="KW-1133">Transmembrane helix</keyword>
<dbReference type="eggNOG" id="COG5652">
    <property type="taxonomic scope" value="Bacteria"/>
</dbReference>
<keyword evidence="1" id="KW-0812">Transmembrane</keyword>
<feature type="transmembrane region" description="Helical" evidence="1">
    <location>
        <begin position="47"/>
        <end position="64"/>
    </location>
</feature>
<dbReference type="GeneID" id="67182016"/>
<dbReference type="NCBIfam" id="NF037970">
    <property type="entry name" value="vanZ_1"/>
    <property type="match status" value="1"/>
</dbReference>
<dbReference type="EMBL" id="CP002209">
    <property type="protein sequence ID" value="ADN76017.1"/>
    <property type="molecule type" value="Genomic_DNA"/>
</dbReference>
<dbReference type="RefSeq" id="WP_013345323.1">
    <property type="nucleotide sequence ID" value="NC_014541.1"/>
</dbReference>
<evidence type="ECO:0000256" key="1">
    <source>
        <dbReference type="SAM" id="Phobius"/>
    </source>
</evidence>
<dbReference type="KEGG" id="fbl:Fbal_1814"/>
<proteinExistence type="predicted"/>